<dbReference type="Gene3D" id="3.30.1330.60">
    <property type="entry name" value="OmpA-like domain"/>
    <property type="match status" value="1"/>
</dbReference>
<evidence type="ECO:0000256" key="9">
    <source>
        <dbReference type="SAM" id="Phobius"/>
    </source>
</evidence>
<accession>A0A0D6MN40</accession>
<feature type="region of interest" description="Disordered" evidence="8">
    <location>
        <begin position="73"/>
        <end position="132"/>
    </location>
</feature>
<protein>
    <submittedName>
        <fullName evidence="11">Chemotaxis MotB protein</fullName>
    </submittedName>
</protein>
<dbReference type="RefSeq" id="WP_048849935.1">
    <property type="nucleotide sequence ID" value="NZ_BALE01000038.1"/>
</dbReference>
<dbReference type="InterPro" id="IPR006665">
    <property type="entry name" value="OmpA-like"/>
</dbReference>
<proteinExistence type="inferred from homology"/>
<evidence type="ECO:0000256" key="3">
    <source>
        <dbReference type="ARBA" id="ARBA00022475"/>
    </source>
</evidence>
<dbReference type="PANTHER" id="PTHR30329:SF21">
    <property type="entry name" value="LIPOPROTEIN YIAD-RELATED"/>
    <property type="match status" value="1"/>
</dbReference>
<dbReference type="PANTHER" id="PTHR30329">
    <property type="entry name" value="STATOR ELEMENT OF FLAGELLAR MOTOR COMPLEX"/>
    <property type="match status" value="1"/>
</dbReference>
<keyword evidence="3" id="KW-1003">Cell membrane</keyword>
<evidence type="ECO:0000256" key="1">
    <source>
        <dbReference type="ARBA" id="ARBA00004162"/>
    </source>
</evidence>
<evidence type="ECO:0000256" key="7">
    <source>
        <dbReference type="PROSITE-ProRule" id="PRU00473"/>
    </source>
</evidence>
<keyword evidence="4 9" id="KW-0812">Transmembrane</keyword>
<name>A0A0D6MN40_9PROT</name>
<feature type="transmembrane region" description="Helical" evidence="9">
    <location>
        <begin position="32"/>
        <end position="51"/>
    </location>
</feature>
<dbReference type="AlphaFoldDB" id="A0A0D6MN40"/>
<keyword evidence="12" id="KW-1185">Reference proteome</keyword>
<dbReference type="Pfam" id="PF00691">
    <property type="entry name" value="OmpA"/>
    <property type="match status" value="1"/>
</dbReference>
<dbReference type="CDD" id="cd07185">
    <property type="entry name" value="OmpA_C-like"/>
    <property type="match status" value="1"/>
</dbReference>
<dbReference type="STRING" id="1231623.Tasa_038_080"/>
<evidence type="ECO:0000256" key="8">
    <source>
        <dbReference type="SAM" id="MobiDB-lite"/>
    </source>
</evidence>
<dbReference type="PROSITE" id="PS51123">
    <property type="entry name" value="OMPA_2"/>
    <property type="match status" value="1"/>
</dbReference>
<feature type="domain" description="OmpA-like" evidence="10">
    <location>
        <begin position="216"/>
        <end position="334"/>
    </location>
</feature>
<keyword evidence="5 9" id="KW-1133">Transmembrane helix</keyword>
<gene>
    <name evidence="11" type="ORF">Tasa_038_080</name>
</gene>
<dbReference type="OrthoDB" id="7170686at2"/>
<comment type="similarity">
    <text evidence="2">Belongs to the MotB family.</text>
</comment>
<dbReference type="EMBL" id="BALE01000038">
    <property type="protein sequence ID" value="GAN55099.1"/>
    <property type="molecule type" value="Genomic_DNA"/>
</dbReference>
<evidence type="ECO:0000313" key="12">
    <source>
        <dbReference type="Proteomes" id="UP000032679"/>
    </source>
</evidence>
<dbReference type="InterPro" id="IPR050330">
    <property type="entry name" value="Bact_OuterMem_StrucFunc"/>
</dbReference>
<organism evidence="11 12">
    <name type="scientific">Tanticharoenia sakaeratensis NBRC 103193</name>
    <dbReference type="NCBI Taxonomy" id="1231623"/>
    <lineage>
        <taxon>Bacteria</taxon>
        <taxon>Pseudomonadati</taxon>
        <taxon>Pseudomonadota</taxon>
        <taxon>Alphaproteobacteria</taxon>
        <taxon>Acetobacterales</taxon>
        <taxon>Acetobacteraceae</taxon>
        <taxon>Tanticharoenia</taxon>
    </lineage>
</organism>
<evidence type="ECO:0000256" key="4">
    <source>
        <dbReference type="ARBA" id="ARBA00022692"/>
    </source>
</evidence>
<dbReference type="Pfam" id="PF13677">
    <property type="entry name" value="MotB_plug"/>
    <property type="match status" value="1"/>
</dbReference>
<dbReference type="Proteomes" id="UP000032679">
    <property type="component" value="Unassembled WGS sequence"/>
</dbReference>
<evidence type="ECO:0000259" key="10">
    <source>
        <dbReference type="PROSITE" id="PS51123"/>
    </source>
</evidence>
<evidence type="ECO:0000313" key="11">
    <source>
        <dbReference type="EMBL" id="GAN55099.1"/>
    </source>
</evidence>
<evidence type="ECO:0000256" key="6">
    <source>
        <dbReference type="ARBA" id="ARBA00023136"/>
    </source>
</evidence>
<keyword evidence="6 7" id="KW-0472">Membrane</keyword>
<evidence type="ECO:0000256" key="5">
    <source>
        <dbReference type="ARBA" id="ARBA00022989"/>
    </source>
</evidence>
<evidence type="ECO:0000256" key="2">
    <source>
        <dbReference type="ARBA" id="ARBA00008914"/>
    </source>
</evidence>
<dbReference type="InterPro" id="IPR025713">
    <property type="entry name" value="MotB-like_N_dom"/>
</dbReference>
<reference evidence="11 12" key="1">
    <citation type="submission" date="2012-10" db="EMBL/GenBank/DDBJ databases">
        <title>Genome sequencing of Tanticharoenia sakaeratensis NBRC 103193.</title>
        <authorList>
            <person name="Azuma Y."/>
            <person name="Hadano H."/>
            <person name="Hirakawa H."/>
            <person name="Matsushita K."/>
        </authorList>
    </citation>
    <scope>NUCLEOTIDE SEQUENCE [LARGE SCALE GENOMIC DNA]</scope>
    <source>
        <strain evidence="11 12">NBRC 103193</strain>
    </source>
</reference>
<dbReference type="SUPFAM" id="SSF103088">
    <property type="entry name" value="OmpA-like"/>
    <property type="match status" value="1"/>
</dbReference>
<comment type="subcellular location">
    <subcellularLocation>
        <location evidence="1">Cell membrane</location>
        <topology evidence="1">Single-pass membrane protein</topology>
    </subcellularLocation>
</comment>
<comment type="caution">
    <text evidence="11">The sequence shown here is derived from an EMBL/GenBank/DDBJ whole genome shotgun (WGS) entry which is preliminary data.</text>
</comment>
<dbReference type="InterPro" id="IPR036737">
    <property type="entry name" value="OmpA-like_sf"/>
</dbReference>
<dbReference type="GO" id="GO:0005886">
    <property type="term" value="C:plasma membrane"/>
    <property type="evidence" value="ECO:0007669"/>
    <property type="project" value="UniProtKB-SubCell"/>
</dbReference>
<sequence>MAAKHGSNSNRSIIIRREEVVSGGHHGGSWKIAYADFVTAMMAFFLVMWLINATTEQQRRGIANFFNPLAERQDAPPADSVMPAMGSPLAKTRRAAPASRPLDQQQAQRDVTPPPEPTPAALRQSANGILNGGGRAEARALTRPGVEDGAFSGVDRPRIVPIGGSVDPDPSPPGNSAQLQASWDNAARHISSALAAAPDLRAVRDQIKVGVKHDGLHIELADSELKPMFALGAAVPNAYAKVLLQTIAPFLLGAPGTLSVLGYTDAAPYRPGHVTNWTLSAERADSARDVLVTAGFPDWRIGAITGHGARGLALPKQPLDAANRRVVLVLGPDPKSPNAATGAN</sequence>